<comment type="caution">
    <text evidence="2">The sequence shown here is derived from an EMBL/GenBank/DDBJ whole genome shotgun (WGS) entry which is preliminary data.</text>
</comment>
<sequence>MAERRKRKSKKKGAQRATLLNVDVDPGITQPASNVMMNVIKMKNCKEIHIGNKNISMAMTRTTSEEQSFDIDKELVLSYQSVRSKQGQESEEVNIQALETVFLSRHKSSKKISSFKDVGKQKLLKYLRAKGELYILNREDDRWNVKPTPEAIEKYSSQNTSERIDDKSEIFDRHSTSHSTSSSEMTYHNLPTVDVMAHEDKPWYKTPTSGTRSPAKDTSKGAIPKRCDAERRLFPTTPANCVVDTKTEHIDLRPKHTLMPQQQIKHPREEIQKLMTAAKDFQQGHYILINCEKERSSSFESLSLVPWLAVFDFDQDSRRSGLLLVVESQIKKMKALNICTWKDQPRYTEGSVQWCFMRGCPDMPESLLDSDSKKWSKDYQASVESFLQQLENFICGYTNLTLFILWPEEEKVGNLTYHMSKFIMRMEESVEPVSVILCDCGRIAKSRPFTTLCEDLEKVTRVHLSLEQICHAILNELKDRIKRAVVTYKLPTENGTDEIEILYLNYPYAKTNNPDELKQECEAFFRGGTIKWPIWYECGAGHLDVERDLLQKMVEKVKSYGENFKSEKIILSHAPGSGGTTFAQRLLWELKQFFPCAQAKLHTGAPISECVSRIEFLGSRTHLPVVLLLDGEEMQRVDHLRRMVKDVCLIILYVKRYPYSMKNKQATSSKFWLQGKVSQCEANMLSLKFQDHCDEESKKLALHALSMDVKSSKVHYVYEFGLTAYEHEYRGVQSYVRGYLQIEKNPTGELLPWQTVLGYLSLVYYYGQSSVPCQFFGTKLGFSPNATITIDDFPSQMTEFIVPDMNEAKKNMIRICHFIIAKEILEQILTRHQPKSIEKNSETLSKEARSNLHNFAMEFIEYASKKKVKAAMSLNIVNDVLARTFIFRDSSYIEEPDAELVPGRKLKISLLMSDIECSKPYTERLNVFKKLVECFPNNPNFHAHLGRFYGLYRKDDIQDEKKAEQCFEKALNLCSHELAKDVEAIDDQMRVVLKYIYHMYGMIYTRRISPYTGKSLGDKPEHRTSEVQFKNRVVDILYMVQTACFYFAESRRYCPKSAEDSFGYCGEITARLQLCDFTHRHIQGSLTKFINSTDDTLSDLRAFIKESICEISDLIRECLSILETTEIDTVLYQCIEWYEALFKEEAAEIEHFIIPNSIENRRLKIAARKLKYTKAHHKTSLEYVTTHKDITEIIKDYEGIFHDVHTSGCEFSLKALDLDYREWIIGIRHFLYRKNYPVEEVLIHVRQWNGKVESLYSKYYLFIIYFLLGVGPNGSGGNKDMMKLAIEVKPELCKMSKTLVRSKYPWEWYGKGDGIKSLITGNRFYGLFEGRNLGKSMLLPGEDATGLVVLKGTICKPNTNKMLGYINLEMARNSVPIQVAFVPVDFGLNGRRYVGERVELLLGFSVFNGIEGFNVKLLQKYKCLKCDLPVAITSDESSSPCSNCDNTVYRIDSMM</sequence>
<evidence type="ECO:0000256" key="1">
    <source>
        <dbReference type="SAM" id="MobiDB-lite"/>
    </source>
</evidence>
<accession>A0ABD3VVK2</accession>
<dbReference type="Gene3D" id="1.25.40.10">
    <property type="entry name" value="Tetratricopeptide repeat domain"/>
    <property type="match status" value="1"/>
</dbReference>
<evidence type="ECO:0000313" key="3">
    <source>
        <dbReference type="Proteomes" id="UP001634394"/>
    </source>
</evidence>
<keyword evidence="3" id="KW-1185">Reference proteome</keyword>
<feature type="region of interest" description="Disordered" evidence="1">
    <location>
        <begin position="203"/>
        <end position="222"/>
    </location>
</feature>
<protein>
    <recommendedName>
        <fullName evidence="4">Sterile alpha motif domain-containing protein 9-like</fullName>
    </recommendedName>
</protein>
<dbReference type="EMBL" id="JBJQND010000009">
    <property type="protein sequence ID" value="KAL3865634.1"/>
    <property type="molecule type" value="Genomic_DNA"/>
</dbReference>
<evidence type="ECO:0008006" key="4">
    <source>
        <dbReference type="Google" id="ProtNLM"/>
    </source>
</evidence>
<organism evidence="2 3">
    <name type="scientific">Sinanodonta woodiana</name>
    <name type="common">Chinese pond mussel</name>
    <name type="synonym">Anodonta woodiana</name>
    <dbReference type="NCBI Taxonomy" id="1069815"/>
    <lineage>
        <taxon>Eukaryota</taxon>
        <taxon>Metazoa</taxon>
        <taxon>Spiralia</taxon>
        <taxon>Lophotrochozoa</taxon>
        <taxon>Mollusca</taxon>
        <taxon>Bivalvia</taxon>
        <taxon>Autobranchia</taxon>
        <taxon>Heteroconchia</taxon>
        <taxon>Palaeoheterodonta</taxon>
        <taxon>Unionida</taxon>
        <taxon>Unionoidea</taxon>
        <taxon>Unionidae</taxon>
        <taxon>Unioninae</taxon>
        <taxon>Sinanodonta</taxon>
    </lineage>
</organism>
<dbReference type="PANTHER" id="PTHR16155">
    <property type="entry name" value="DED DOMAIN-CONTAINING PROTEIN"/>
    <property type="match status" value="1"/>
</dbReference>
<name>A0ABD3VVK2_SINWO</name>
<proteinExistence type="predicted"/>
<dbReference type="Proteomes" id="UP001634394">
    <property type="component" value="Unassembled WGS sequence"/>
</dbReference>
<dbReference type="InterPro" id="IPR011990">
    <property type="entry name" value="TPR-like_helical_dom_sf"/>
</dbReference>
<gene>
    <name evidence="2" type="ORF">ACJMK2_043005</name>
</gene>
<dbReference type="PANTHER" id="PTHR16155:SF19">
    <property type="entry name" value="DED DOMAIN-CONTAINING PROTEIN"/>
    <property type="match status" value="1"/>
</dbReference>
<evidence type="ECO:0000313" key="2">
    <source>
        <dbReference type="EMBL" id="KAL3865634.1"/>
    </source>
</evidence>
<reference evidence="2 3" key="1">
    <citation type="submission" date="2024-11" db="EMBL/GenBank/DDBJ databases">
        <title>Chromosome-level genome assembly of the freshwater bivalve Anodonta woodiana.</title>
        <authorList>
            <person name="Chen X."/>
        </authorList>
    </citation>
    <scope>NUCLEOTIDE SEQUENCE [LARGE SCALE GENOMIC DNA]</scope>
    <source>
        <strain evidence="2">MN2024</strain>
        <tissue evidence="2">Gills</tissue>
    </source>
</reference>